<dbReference type="PANTHER" id="PTHR43725">
    <property type="entry name" value="UDP-GLUCOSE 4-EPIMERASE"/>
    <property type="match status" value="1"/>
</dbReference>
<keyword evidence="6" id="KW-0547">Nucleotide-binding</keyword>
<evidence type="ECO:0000256" key="2">
    <source>
        <dbReference type="ARBA" id="ARBA00001911"/>
    </source>
</evidence>
<reference evidence="17 18" key="2">
    <citation type="submission" date="2020-03" db="EMBL/GenBank/DDBJ databases">
        <authorList>
            <person name="Ichikawa N."/>
            <person name="Kimura A."/>
            <person name="Kitahashi Y."/>
            <person name="Uohara A."/>
        </authorList>
    </citation>
    <scope>NUCLEOTIDE SEQUENCE [LARGE SCALE GENOMIC DNA]</scope>
    <source>
        <strain evidence="17 18">NBRC 105367</strain>
    </source>
</reference>
<dbReference type="EC" id="2.7.1.6" evidence="12"/>
<dbReference type="PANTHER" id="PTHR43725:SF53">
    <property type="entry name" value="UDP-ARABINOSE 4-EPIMERASE 1"/>
    <property type="match status" value="1"/>
</dbReference>
<dbReference type="SUPFAM" id="SSF55060">
    <property type="entry name" value="GHMP Kinase, C-terminal domain"/>
    <property type="match status" value="1"/>
</dbReference>
<keyword evidence="10" id="KW-0413">Isomerase</keyword>
<evidence type="ECO:0000256" key="5">
    <source>
        <dbReference type="ARBA" id="ARBA00022679"/>
    </source>
</evidence>
<dbReference type="InterPro" id="IPR019539">
    <property type="entry name" value="GalKase_N"/>
</dbReference>
<dbReference type="InterPro" id="IPR036554">
    <property type="entry name" value="GHMP_kinase_C_sf"/>
</dbReference>
<evidence type="ECO:0000256" key="12">
    <source>
        <dbReference type="NCBIfam" id="TIGR00131"/>
    </source>
</evidence>
<dbReference type="InterPro" id="IPR036291">
    <property type="entry name" value="NAD(P)-bd_dom_sf"/>
</dbReference>
<dbReference type="InterPro" id="IPR019741">
    <property type="entry name" value="Galactokinase_CS"/>
</dbReference>
<dbReference type="InterPro" id="IPR006204">
    <property type="entry name" value="GHMP_kinase_N_dom"/>
</dbReference>
<dbReference type="SUPFAM" id="SSF54211">
    <property type="entry name" value="Ribosomal protein S5 domain 2-like"/>
    <property type="match status" value="1"/>
</dbReference>
<evidence type="ECO:0000256" key="8">
    <source>
        <dbReference type="ARBA" id="ARBA00022840"/>
    </source>
</evidence>
<dbReference type="KEGG" id="psuu:Psuf_026270"/>
<dbReference type="PROSITE" id="PS00106">
    <property type="entry name" value="GALACTOKINASE"/>
    <property type="match status" value="1"/>
</dbReference>
<keyword evidence="18" id="KW-1185">Reference proteome</keyword>
<feature type="domain" description="GHMP kinase N-terminal" evidence="14">
    <location>
        <begin position="412"/>
        <end position="496"/>
    </location>
</feature>
<comment type="cofactor">
    <cofactor evidence="2">
        <name>NAD(+)</name>
        <dbReference type="ChEBI" id="CHEBI:57540"/>
    </cofactor>
</comment>
<comment type="catalytic activity">
    <reaction evidence="1">
        <text>UDP-alpha-D-glucose = UDP-alpha-D-galactose</text>
        <dbReference type="Rhea" id="RHEA:22168"/>
        <dbReference type="ChEBI" id="CHEBI:58885"/>
        <dbReference type="ChEBI" id="CHEBI:66914"/>
        <dbReference type="EC" id="5.1.3.2"/>
    </reaction>
</comment>
<reference evidence="17 18" key="1">
    <citation type="submission" date="2020-03" db="EMBL/GenBank/DDBJ databases">
        <title>Whole genome shotgun sequence of Phytohabitans suffuscus NBRC 105367.</title>
        <authorList>
            <person name="Komaki H."/>
            <person name="Tamura T."/>
        </authorList>
    </citation>
    <scope>NUCLEOTIDE SEQUENCE [LARGE SCALE GENOMIC DNA]</scope>
    <source>
        <strain evidence="17 18">NBRC 105367</strain>
    </source>
</reference>
<dbReference type="UniPathway" id="UPA00214"/>
<feature type="compositionally biased region" description="Polar residues" evidence="13">
    <location>
        <begin position="315"/>
        <end position="327"/>
    </location>
</feature>
<dbReference type="GO" id="GO:0004335">
    <property type="term" value="F:galactokinase activity"/>
    <property type="evidence" value="ECO:0007669"/>
    <property type="project" value="UniProtKB-UniRule"/>
</dbReference>
<keyword evidence="9" id="KW-0520">NAD</keyword>
<feature type="domain" description="NAD-dependent epimerase/dehydratase" evidence="15">
    <location>
        <begin position="4"/>
        <end position="258"/>
    </location>
</feature>
<evidence type="ECO:0000256" key="6">
    <source>
        <dbReference type="ARBA" id="ARBA00022741"/>
    </source>
</evidence>
<dbReference type="PRINTS" id="PR00959">
    <property type="entry name" value="MEVGALKINASE"/>
</dbReference>
<evidence type="ECO:0000259" key="14">
    <source>
        <dbReference type="Pfam" id="PF00288"/>
    </source>
</evidence>
<feature type="region of interest" description="Disordered" evidence="13">
    <location>
        <begin position="295"/>
        <end position="327"/>
    </location>
</feature>
<dbReference type="PRINTS" id="PR00473">
    <property type="entry name" value="GALCTOKINASE"/>
</dbReference>
<evidence type="ECO:0000256" key="10">
    <source>
        <dbReference type="ARBA" id="ARBA00023235"/>
    </source>
</evidence>
<dbReference type="GO" id="GO:0003978">
    <property type="term" value="F:UDP-glucose 4-epimerase activity"/>
    <property type="evidence" value="ECO:0007669"/>
    <property type="project" value="UniProtKB-EC"/>
</dbReference>
<evidence type="ECO:0000313" key="18">
    <source>
        <dbReference type="Proteomes" id="UP000503011"/>
    </source>
</evidence>
<evidence type="ECO:0000256" key="13">
    <source>
        <dbReference type="SAM" id="MobiDB-lite"/>
    </source>
</evidence>
<dbReference type="Pfam" id="PF01370">
    <property type="entry name" value="Epimerase"/>
    <property type="match status" value="1"/>
</dbReference>
<evidence type="ECO:0000259" key="15">
    <source>
        <dbReference type="Pfam" id="PF01370"/>
    </source>
</evidence>
<sequence length="645" mass="69875">MKLLVTGGAGYVGSVVSRMLLDAGHEVVVLDDLRTGHAVAVAPEATFVRASIHDAARVLTREAGFDGVLHFAGLIAAGESMAKPELYWDANVTGSLALLDAVRAAGVRRFVFSSTAAVYGNPTELPIRETAVKHPTSTYGSTKLAFDLALTSEAFAHELAAVSLRYFNVAGAYLRRERDEQSPGVSIGERHDPETHLIPIALRVAAGKRDKLQLFGDDYPTDDGTCVRDYIHVEDLARAHLLALEAATPGEHRIYNLGNGAGFSNRQVVEVVREVTGHPLPVEIAPAAPATRPRWWPRPSWPGRTSAGPRESRRCTTWSPTRGRSTASTCREAVRHGLRRRARRRVGGPGRVNLIGEHTDYNDGFVLPFALPQRTLVAASRVDTPTWTVWSEQADEQITFDLSERVPGWGAYVAGVVWVLREAGFDVPGARMAVTSDVPLGAGLSSSAALESSVLTALADLGGLDLPVDERPRLAQRAENDYAGMPCGIMDQSAAIRCREGHALFLDCRTLDVEHIPFDVAAAGLAVLVVDTKAPHRHVTGEYAARRTACEEAARLLGLPALRDATLESLSTLDSPELRRRARHVITEDQRVLDTVALLRGGRVREIGPLMTASHASMRDDFEITVPRSTPRSRRPCRPVPTAPA</sequence>
<dbReference type="Pfam" id="PF10509">
    <property type="entry name" value="GalKase_gal_bdg"/>
    <property type="match status" value="1"/>
</dbReference>
<keyword evidence="7" id="KW-0418">Kinase</keyword>
<dbReference type="EMBL" id="AP022871">
    <property type="protein sequence ID" value="BCB85314.1"/>
    <property type="molecule type" value="Genomic_DNA"/>
</dbReference>
<gene>
    <name evidence="17" type="ORF">Psuf_026270</name>
</gene>
<accession>A0A6F8YGP5</accession>
<dbReference type="Gene3D" id="3.30.70.890">
    <property type="entry name" value="GHMP kinase, C-terminal domain"/>
    <property type="match status" value="1"/>
</dbReference>
<organism evidence="17 18">
    <name type="scientific">Phytohabitans suffuscus</name>
    <dbReference type="NCBI Taxonomy" id="624315"/>
    <lineage>
        <taxon>Bacteria</taxon>
        <taxon>Bacillati</taxon>
        <taxon>Actinomycetota</taxon>
        <taxon>Actinomycetes</taxon>
        <taxon>Micromonosporales</taxon>
        <taxon>Micromonosporaceae</taxon>
    </lineage>
</organism>
<feature type="domain" description="Galactokinase N-terminal" evidence="16">
    <location>
        <begin position="348"/>
        <end position="381"/>
    </location>
</feature>
<comment type="pathway">
    <text evidence="3">Carbohydrate metabolism; galactose metabolism.</text>
</comment>
<proteinExistence type="inferred from homology"/>
<dbReference type="AlphaFoldDB" id="A0A6F8YGP5"/>
<evidence type="ECO:0000256" key="9">
    <source>
        <dbReference type="ARBA" id="ARBA00023027"/>
    </source>
</evidence>
<evidence type="ECO:0000256" key="11">
    <source>
        <dbReference type="ARBA" id="ARBA00023277"/>
    </source>
</evidence>
<keyword evidence="11" id="KW-0119">Carbohydrate metabolism</keyword>
<dbReference type="GO" id="GO:0005524">
    <property type="term" value="F:ATP binding"/>
    <property type="evidence" value="ECO:0007669"/>
    <property type="project" value="UniProtKB-UniRule"/>
</dbReference>
<dbReference type="Gene3D" id="3.40.50.720">
    <property type="entry name" value="NAD(P)-binding Rossmann-like Domain"/>
    <property type="match status" value="1"/>
</dbReference>
<dbReference type="Proteomes" id="UP000503011">
    <property type="component" value="Chromosome"/>
</dbReference>
<dbReference type="InterPro" id="IPR020568">
    <property type="entry name" value="Ribosomal_Su5_D2-typ_SF"/>
</dbReference>
<dbReference type="GO" id="GO:0033499">
    <property type="term" value="P:galactose catabolic process via UDP-galactose, Leloir pathway"/>
    <property type="evidence" value="ECO:0007669"/>
    <property type="project" value="TreeGrafter"/>
</dbReference>
<protein>
    <recommendedName>
        <fullName evidence="12">Galactokinase</fullName>
        <ecNumber evidence="12">2.7.1.6</ecNumber>
    </recommendedName>
</protein>
<dbReference type="Gene3D" id="3.90.25.10">
    <property type="entry name" value="UDP-galactose 4-epimerase, domain 1"/>
    <property type="match status" value="1"/>
</dbReference>
<dbReference type="NCBIfam" id="TIGR01179">
    <property type="entry name" value="galE"/>
    <property type="match status" value="1"/>
</dbReference>
<dbReference type="FunFam" id="3.30.230.10:FF:000017">
    <property type="entry name" value="Galactokinase"/>
    <property type="match status" value="1"/>
</dbReference>
<evidence type="ECO:0000259" key="16">
    <source>
        <dbReference type="Pfam" id="PF10509"/>
    </source>
</evidence>
<dbReference type="InterPro" id="IPR000705">
    <property type="entry name" value="Galactokinase"/>
</dbReference>
<dbReference type="InterPro" id="IPR005886">
    <property type="entry name" value="UDP_G4E"/>
</dbReference>
<dbReference type="InterPro" id="IPR006203">
    <property type="entry name" value="GHMP_knse_ATP-bd_CS"/>
</dbReference>
<evidence type="ECO:0000256" key="4">
    <source>
        <dbReference type="ARBA" id="ARBA00007637"/>
    </source>
</evidence>
<dbReference type="NCBIfam" id="TIGR00131">
    <property type="entry name" value="gal_kin"/>
    <property type="match status" value="1"/>
</dbReference>
<name>A0A6F8YGP5_9ACTN</name>
<evidence type="ECO:0000256" key="7">
    <source>
        <dbReference type="ARBA" id="ARBA00022777"/>
    </source>
</evidence>
<dbReference type="InterPro" id="IPR001509">
    <property type="entry name" value="Epimerase_deHydtase"/>
</dbReference>
<dbReference type="Pfam" id="PF00288">
    <property type="entry name" value="GHMP_kinases_N"/>
    <property type="match status" value="1"/>
</dbReference>
<dbReference type="PROSITE" id="PS00627">
    <property type="entry name" value="GHMP_KINASES_ATP"/>
    <property type="match status" value="1"/>
</dbReference>
<comment type="similarity">
    <text evidence="4">Belongs to the NAD(P)-dependent epimerase/dehydratase family.</text>
</comment>
<keyword evidence="8" id="KW-0067">ATP-binding</keyword>
<evidence type="ECO:0000256" key="3">
    <source>
        <dbReference type="ARBA" id="ARBA00004947"/>
    </source>
</evidence>
<keyword evidence="5" id="KW-0808">Transferase</keyword>
<feature type="compositionally biased region" description="Low complexity" evidence="13">
    <location>
        <begin position="295"/>
        <end position="306"/>
    </location>
</feature>
<dbReference type="Gene3D" id="3.30.230.10">
    <property type="match status" value="1"/>
</dbReference>
<evidence type="ECO:0000313" key="17">
    <source>
        <dbReference type="EMBL" id="BCB85314.1"/>
    </source>
</evidence>
<dbReference type="SUPFAM" id="SSF51735">
    <property type="entry name" value="NAD(P)-binding Rossmann-fold domains"/>
    <property type="match status" value="1"/>
</dbReference>
<evidence type="ECO:0000256" key="1">
    <source>
        <dbReference type="ARBA" id="ARBA00000083"/>
    </source>
</evidence>
<dbReference type="InterPro" id="IPR014721">
    <property type="entry name" value="Ribsml_uS5_D2-typ_fold_subgr"/>
</dbReference>